<dbReference type="GO" id="GO:0006012">
    <property type="term" value="P:galactose metabolic process"/>
    <property type="evidence" value="ECO:0007669"/>
    <property type="project" value="InterPro"/>
</dbReference>
<dbReference type="InterPro" id="IPR020568">
    <property type="entry name" value="Ribosomal_Su5_D2-typ_SF"/>
</dbReference>
<dbReference type="InterPro" id="IPR006204">
    <property type="entry name" value="GHMP_kinase_N_dom"/>
</dbReference>
<reference evidence="7 8" key="1">
    <citation type="submission" date="2020-08" db="EMBL/GenBank/DDBJ databases">
        <authorList>
            <person name="Ren C."/>
            <person name="Gu Y."/>
            <person name="Xu Y."/>
        </authorList>
    </citation>
    <scope>NUCLEOTIDE SEQUENCE [LARGE SCALE GENOMIC DNA]</scope>
    <source>
        <strain evidence="7 8">LBM18003</strain>
    </source>
</reference>
<dbReference type="EMBL" id="CP060696">
    <property type="protein sequence ID" value="QNO18589.1"/>
    <property type="molecule type" value="Genomic_DNA"/>
</dbReference>
<comment type="similarity">
    <text evidence="1">Belongs to the GHMP kinase family. GalK subfamily.</text>
</comment>
<accession>A0A7G9WIS7</accession>
<keyword evidence="4" id="KW-0067">ATP-binding</keyword>
<dbReference type="PANTHER" id="PTHR10457:SF7">
    <property type="entry name" value="GALACTOKINASE-RELATED"/>
    <property type="match status" value="1"/>
</dbReference>
<dbReference type="AlphaFoldDB" id="A0A7G9WIS7"/>
<dbReference type="InterPro" id="IPR014721">
    <property type="entry name" value="Ribsml_uS5_D2-typ_fold_subgr"/>
</dbReference>
<dbReference type="KEGG" id="caml:H6X83_02765"/>
<feature type="domain" description="GHMP kinase N-terminal" evidence="5">
    <location>
        <begin position="129"/>
        <end position="216"/>
    </location>
</feature>
<dbReference type="Proteomes" id="UP000516046">
    <property type="component" value="Chromosome"/>
</dbReference>
<evidence type="ECO:0000313" key="7">
    <source>
        <dbReference type="EMBL" id="QNO18589.1"/>
    </source>
</evidence>
<dbReference type="InterPro" id="IPR036554">
    <property type="entry name" value="GHMP_kinase_C_sf"/>
</dbReference>
<dbReference type="GO" id="GO:0005829">
    <property type="term" value="C:cytosol"/>
    <property type="evidence" value="ECO:0007669"/>
    <property type="project" value="TreeGrafter"/>
</dbReference>
<dbReference type="Gene3D" id="3.30.230.10">
    <property type="match status" value="1"/>
</dbReference>
<dbReference type="Pfam" id="PF00288">
    <property type="entry name" value="GHMP_kinases_N"/>
    <property type="match status" value="1"/>
</dbReference>
<proteinExistence type="inferred from homology"/>
<dbReference type="PRINTS" id="PR00473">
    <property type="entry name" value="GALCTOKINASE"/>
</dbReference>
<dbReference type="Pfam" id="PF10509">
    <property type="entry name" value="GalKase_gal_bdg"/>
    <property type="match status" value="1"/>
</dbReference>
<evidence type="ECO:0000256" key="3">
    <source>
        <dbReference type="ARBA" id="ARBA00022777"/>
    </source>
</evidence>
<sequence length="432" mass="47316">MKLAQAKEAFLMGTMNEKIKHIYACGDEDCETTIQRYADAVNCFASLYGENREVSVFSAPGRTEIGGNHTDHQRGHVLAAAVNLDVIAVVSRNEDYKIRIKSQGYPEDEIDLTNLAVQENEKNGSKGLIRGIANRFIEMGYPVSGFDAYTTSQVLSGSGLSSSAAFEVLVGTIINALFCSGKESAMKIAQVGKYAENVYFGKPSGLMDQAASSVGGFVAIDFADKDKPKAQQVDFDLNSCGYALCIIDTHASHADLTPDYAAIPEEMKKVAAHFGKEVLSEVPETQFYGHIPELRKEIGDRPVLRAMHFYSDDKRAKDEALALRMKDFEKFKQLVRASGESSFMYLQNIYSAEHWNEQAVSVTLGLIAHFAAGLPEKDAMAWRVHGGGFAGTVQAFVPQKYAADFVQTMNSWLGEGSCHLLRVRPVGGTQML</sequence>
<evidence type="ECO:0000256" key="1">
    <source>
        <dbReference type="ARBA" id="ARBA00006566"/>
    </source>
</evidence>
<organism evidence="7 8">
    <name type="scientific">Caproicibacterium amylolyticum</name>
    <dbReference type="NCBI Taxonomy" id="2766537"/>
    <lineage>
        <taxon>Bacteria</taxon>
        <taxon>Bacillati</taxon>
        <taxon>Bacillota</taxon>
        <taxon>Clostridia</taxon>
        <taxon>Eubacteriales</taxon>
        <taxon>Oscillospiraceae</taxon>
        <taxon>Caproicibacterium</taxon>
    </lineage>
</organism>
<evidence type="ECO:0000259" key="6">
    <source>
        <dbReference type="Pfam" id="PF10509"/>
    </source>
</evidence>
<gene>
    <name evidence="7" type="ORF">H6X83_02765</name>
</gene>
<name>A0A7G9WIS7_9FIRM</name>
<feature type="domain" description="Galactokinase N-terminal" evidence="6">
    <location>
        <begin position="43"/>
        <end position="92"/>
    </location>
</feature>
<dbReference type="InterPro" id="IPR006206">
    <property type="entry name" value="Mevalonate/galactokinase"/>
</dbReference>
<dbReference type="InterPro" id="IPR019539">
    <property type="entry name" value="GalKase_N"/>
</dbReference>
<keyword evidence="3 7" id="KW-0418">Kinase</keyword>
<keyword evidence="3 7" id="KW-0808">Transferase</keyword>
<evidence type="ECO:0000313" key="8">
    <source>
        <dbReference type="Proteomes" id="UP000516046"/>
    </source>
</evidence>
<dbReference type="GO" id="GO:0005524">
    <property type="term" value="F:ATP binding"/>
    <property type="evidence" value="ECO:0007669"/>
    <property type="project" value="UniProtKB-KW"/>
</dbReference>
<dbReference type="PRINTS" id="PR00959">
    <property type="entry name" value="MEVGALKINASE"/>
</dbReference>
<dbReference type="GO" id="GO:0004335">
    <property type="term" value="F:galactokinase activity"/>
    <property type="evidence" value="ECO:0007669"/>
    <property type="project" value="InterPro"/>
</dbReference>
<dbReference type="InterPro" id="IPR000705">
    <property type="entry name" value="Galactokinase"/>
</dbReference>
<protein>
    <submittedName>
        <fullName evidence="7">Galactokinase</fullName>
    </submittedName>
</protein>
<dbReference type="RefSeq" id="WP_212507654.1">
    <property type="nucleotide sequence ID" value="NZ_CP060696.1"/>
</dbReference>
<keyword evidence="8" id="KW-1185">Reference proteome</keyword>
<dbReference type="PIRSF" id="PIRSF000530">
    <property type="entry name" value="Galactokinase"/>
    <property type="match status" value="1"/>
</dbReference>
<dbReference type="SUPFAM" id="SSF54211">
    <property type="entry name" value="Ribosomal protein S5 domain 2-like"/>
    <property type="match status" value="1"/>
</dbReference>
<dbReference type="PANTHER" id="PTHR10457">
    <property type="entry name" value="MEVALONATE KINASE/GALACTOKINASE"/>
    <property type="match status" value="1"/>
</dbReference>
<dbReference type="SUPFAM" id="SSF55060">
    <property type="entry name" value="GHMP Kinase, C-terminal domain"/>
    <property type="match status" value="1"/>
</dbReference>
<keyword evidence="2" id="KW-0547">Nucleotide-binding</keyword>
<evidence type="ECO:0000256" key="4">
    <source>
        <dbReference type="ARBA" id="ARBA00022840"/>
    </source>
</evidence>
<evidence type="ECO:0000259" key="5">
    <source>
        <dbReference type="Pfam" id="PF00288"/>
    </source>
</evidence>
<evidence type="ECO:0000256" key="2">
    <source>
        <dbReference type="ARBA" id="ARBA00022741"/>
    </source>
</evidence>
<dbReference type="Gene3D" id="3.30.70.890">
    <property type="entry name" value="GHMP kinase, C-terminal domain"/>
    <property type="match status" value="1"/>
</dbReference>